<accession>A0A916S660</accession>
<reference evidence="1" key="2">
    <citation type="submission" date="2020-09" db="EMBL/GenBank/DDBJ databases">
        <authorList>
            <person name="Sun Q."/>
            <person name="Zhou Y."/>
        </authorList>
    </citation>
    <scope>NUCLEOTIDE SEQUENCE</scope>
    <source>
        <strain evidence="1">CGMCC 1.15322</strain>
    </source>
</reference>
<gene>
    <name evidence="1" type="ORF">GCM10011496_03370</name>
</gene>
<reference evidence="1" key="1">
    <citation type="journal article" date="2014" name="Int. J. Syst. Evol. Microbiol.">
        <title>Complete genome sequence of Corynebacterium casei LMG S-19264T (=DSM 44701T), isolated from a smear-ripened cheese.</title>
        <authorList>
            <consortium name="US DOE Joint Genome Institute (JGI-PGF)"/>
            <person name="Walter F."/>
            <person name="Albersmeier A."/>
            <person name="Kalinowski J."/>
            <person name="Ruckert C."/>
        </authorList>
    </citation>
    <scope>NUCLEOTIDE SEQUENCE</scope>
    <source>
        <strain evidence="1">CGMCC 1.15322</strain>
    </source>
</reference>
<dbReference type="Proteomes" id="UP000620596">
    <property type="component" value="Unassembled WGS sequence"/>
</dbReference>
<proteinExistence type="predicted"/>
<evidence type="ECO:0000313" key="2">
    <source>
        <dbReference type="Proteomes" id="UP000620596"/>
    </source>
</evidence>
<sequence length="127" mass="13362">MPFVSFNKATDPAAPDDLRINPSAVLYVEASRAGLIGQTTIHMLGQGTVVNAVTESIGTVVSSIGGMVAGKRHYLAPPPDDGAATLYICSANVSHVRPNLPASPDFWYVKFVDGSEVRIVDPLPDGL</sequence>
<protein>
    <submittedName>
        <fullName evidence="1">Uncharacterized protein</fullName>
    </submittedName>
</protein>
<name>A0A916S660_9BURK</name>
<dbReference type="EMBL" id="BMIG01000001">
    <property type="protein sequence ID" value="GGA86088.1"/>
    <property type="molecule type" value="Genomic_DNA"/>
</dbReference>
<dbReference type="RefSeq" id="WP_188705935.1">
    <property type="nucleotide sequence ID" value="NZ_BMIG01000001.1"/>
</dbReference>
<dbReference type="AlphaFoldDB" id="A0A916S660"/>
<evidence type="ECO:0000313" key="1">
    <source>
        <dbReference type="EMBL" id="GGA86088.1"/>
    </source>
</evidence>
<organism evidence="1 2">
    <name type="scientific">Polaromonas eurypsychrophila</name>
    <dbReference type="NCBI Taxonomy" id="1614635"/>
    <lineage>
        <taxon>Bacteria</taxon>
        <taxon>Pseudomonadati</taxon>
        <taxon>Pseudomonadota</taxon>
        <taxon>Betaproteobacteria</taxon>
        <taxon>Burkholderiales</taxon>
        <taxon>Comamonadaceae</taxon>
        <taxon>Polaromonas</taxon>
    </lineage>
</organism>
<comment type="caution">
    <text evidence="1">The sequence shown here is derived from an EMBL/GenBank/DDBJ whole genome shotgun (WGS) entry which is preliminary data.</text>
</comment>
<keyword evidence="2" id="KW-1185">Reference proteome</keyword>